<sequence length="277" mass="29987">MMRMNVVVTSVTVAATAVLIAHRLWQCARTELDDDLDAYHDFDEIIHQLIELASHITSIIFLGWFGMAFFYFVNFPEEARDARFLLSEFFTFITSVAASLTMLKAVPRLRRTFLTLTLAAELEAMTWALVSGVAATAIAIAASKVGGYAALALLPGAVALAAWVLPPRWLPAFLEYGHGGDEPSSSHGFVSVALTVLLAVLTYHAKGGGMSSMYDEAFVLVTAADVVAALGWRMLTQRMAMADGGRGLKAAAKILSFFTVWLLVLSIMAFLGILFGL</sequence>
<dbReference type="AlphaFoldDB" id="A0A8F2VVZ3"/>
<feature type="transmembrane region" description="Helical" evidence="1">
    <location>
        <begin position="148"/>
        <end position="166"/>
    </location>
</feature>
<accession>A0A8F2VVZ3</accession>
<keyword evidence="1" id="KW-1133">Transmembrane helix</keyword>
<keyword evidence="1" id="KW-0472">Membrane</keyword>
<gene>
    <name evidence="2" type="ORF">Xa7_IRBB7.16</name>
</gene>
<reference evidence="2" key="1">
    <citation type="journal article" date="2021" name="Rice">
        <title>Xa7, a Small Orphan Gene Harboring Promoter Trap for AvrXa7, Leads to the Durable Resistance to Xanthomonas oryzae Pv. oryzae.</title>
        <authorList>
            <person name="Wang C."/>
            <person name="Chen S."/>
            <person name="Feng A."/>
            <person name="Su J."/>
            <person name="Wang W."/>
            <person name="Feng J."/>
            <person name="Chen B."/>
            <person name="Zhang M."/>
            <person name="Yang J."/>
            <person name="Zeng L."/>
            <person name="Zhu X."/>
        </authorList>
    </citation>
    <scope>NUCLEOTIDE SEQUENCE</scope>
</reference>
<feature type="transmembrane region" description="Helical" evidence="1">
    <location>
        <begin position="53"/>
        <end position="73"/>
    </location>
</feature>
<name>A0A8F2VVZ3_ORYSI</name>
<feature type="transmembrane region" description="Helical" evidence="1">
    <location>
        <begin position="255"/>
        <end position="275"/>
    </location>
</feature>
<organism evidence="2">
    <name type="scientific">Oryza sativa subsp. indica</name>
    <name type="common">Rice</name>
    <dbReference type="NCBI Taxonomy" id="39946"/>
    <lineage>
        <taxon>Eukaryota</taxon>
        <taxon>Viridiplantae</taxon>
        <taxon>Streptophyta</taxon>
        <taxon>Embryophyta</taxon>
        <taxon>Tracheophyta</taxon>
        <taxon>Spermatophyta</taxon>
        <taxon>Magnoliopsida</taxon>
        <taxon>Liliopsida</taxon>
        <taxon>Poales</taxon>
        <taxon>Poaceae</taxon>
        <taxon>BOP clade</taxon>
        <taxon>Oryzoideae</taxon>
        <taxon>Oryzeae</taxon>
        <taxon>Oryzinae</taxon>
        <taxon>Oryza</taxon>
        <taxon>Oryza sativa</taxon>
    </lineage>
</organism>
<dbReference type="EMBL" id="MW427595">
    <property type="protein sequence ID" value="QWW20809.1"/>
    <property type="molecule type" value="Genomic_DNA"/>
</dbReference>
<feature type="transmembrane region" description="Helical" evidence="1">
    <location>
        <begin position="186"/>
        <end position="205"/>
    </location>
</feature>
<protein>
    <submittedName>
        <fullName evidence="2">Meckelin</fullName>
    </submittedName>
</protein>
<feature type="transmembrane region" description="Helical" evidence="1">
    <location>
        <begin position="124"/>
        <end position="141"/>
    </location>
</feature>
<feature type="transmembrane region" description="Helical" evidence="1">
    <location>
        <begin position="85"/>
        <end position="104"/>
    </location>
</feature>
<evidence type="ECO:0000313" key="2">
    <source>
        <dbReference type="EMBL" id="QWW20809.1"/>
    </source>
</evidence>
<evidence type="ECO:0000256" key="1">
    <source>
        <dbReference type="SAM" id="Phobius"/>
    </source>
</evidence>
<keyword evidence="1" id="KW-0812">Transmembrane</keyword>
<proteinExistence type="predicted"/>
<feature type="transmembrane region" description="Helical" evidence="1">
    <location>
        <begin position="217"/>
        <end position="235"/>
    </location>
</feature>